<evidence type="ECO:0000313" key="7">
    <source>
        <dbReference type="Proteomes" id="UP000315816"/>
    </source>
</evidence>
<dbReference type="SUPFAM" id="SSF69593">
    <property type="entry name" value="Glycerol-3-phosphate (1)-acyltransferase"/>
    <property type="match status" value="1"/>
</dbReference>
<dbReference type="GO" id="GO:0003841">
    <property type="term" value="F:1-acylglycerol-3-phosphate O-acyltransferase activity"/>
    <property type="evidence" value="ECO:0007669"/>
    <property type="project" value="TreeGrafter"/>
</dbReference>
<evidence type="ECO:0000256" key="4">
    <source>
        <dbReference type="SAM" id="Phobius"/>
    </source>
</evidence>
<evidence type="ECO:0000256" key="2">
    <source>
        <dbReference type="ARBA" id="ARBA00022679"/>
    </source>
</evidence>
<evidence type="ECO:0000259" key="5">
    <source>
        <dbReference type="SMART" id="SM00563"/>
    </source>
</evidence>
<dbReference type="PANTHER" id="PTHR10434">
    <property type="entry name" value="1-ACYL-SN-GLYCEROL-3-PHOSPHATE ACYLTRANSFERASE"/>
    <property type="match status" value="1"/>
</dbReference>
<evidence type="ECO:0000256" key="1">
    <source>
        <dbReference type="ARBA" id="ARBA00005189"/>
    </source>
</evidence>
<reference evidence="6 7" key="1">
    <citation type="submission" date="2019-06" db="EMBL/GenBank/DDBJ databases">
        <title>A novel species of marine bacteria.</title>
        <authorList>
            <person name="Wang Y."/>
        </authorList>
    </citation>
    <scope>NUCLEOTIDE SEQUENCE [LARGE SCALE GENOMIC DNA]</scope>
    <source>
        <strain evidence="6 7">MA1-10</strain>
    </source>
</reference>
<dbReference type="EMBL" id="VICH01000020">
    <property type="protein sequence ID" value="TQV65638.1"/>
    <property type="molecule type" value="Genomic_DNA"/>
</dbReference>
<keyword evidence="4" id="KW-0472">Membrane</keyword>
<dbReference type="OrthoDB" id="5290997at2"/>
<evidence type="ECO:0000256" key="3">
    <source>
        <dbReference type="ARBA" id="ARBA00023315"/>
    </source>
</evidence>
<keyword evidence="2 6" id="KW-0808">Transferase</keyword>
<keyword evidence="7" id="KW-1185">Reference proteome</keyword>
<comment type="pathway">
    <text evidence="1">Lipid metabolism.</text>
</comment>
<dbReference type="RefSeq" id="WP_142854962.1">
    <property type="nucleotide sequence ID" value="NZ_FXWW01000015.1"/>
</dbReference>
<comment type="caution">
    <text evidence="6">The sequence shown here is derived from an EMBL/GenBank/DDBJ whole genome shotgun (WGS) entry which is preliminary data.</text>
</comment>
<proteinExistence type="predicted"/>
<name>A0A545SKZ1_9RHOB</name>
<keyword evidence="4" id="KW-1133">Transmembrane helix</keyword>
<evidence type="ECO:0000313" key="6">
    <source>
        <dbReference type="EMBL" id="TQV65638.1"/>
    </source>
</evidence>
<dbReference type="Pfam" id="PF01553">
    <property type="entry name" value="Acyltransferase"/>
    <property type="match status" value="1"/>
</dbReference>
<dbReference type="CDD" id="cd07989">
    <property type="entry name" value="LPLAT_AGPAT-like"/>
    <property type="match status" value="1"/>
</dbReference>
<dbReference type="GO" id="GO:0006654">
    <property type="term" value="P:phosphatidic acid biosynthetic process"/>
    <property type="evidence" value="ECO:0007669"/>
    <property type="project" value="TreeGrafter"/>
</dbReference>
<sequence>MWNAIQWVRSLLFITQMYIMLPLVGFLGVPLVWIKRDNAFKVIHFYCNWVRWTASWMVGLKSEIRGEVPTGEVLIAAKHQSFFDILLLASVLPRLKFIYKSQLKWAPIINIYAIYTNSVPVNRGKKGAAIKQMVAAVKDGQKKPGQLVIFPQGTRVAAGSKKPYKVGTGVLYNETGQPVVPASTNVGVFWKRHGIMRYPGVAVLEFHDPIEPGLALDAFMERVEDAVETGSNALMREAGLKEIET</sequence>
<dbReference type="Proteomes" id="UP000315816">
    <property type="component" value="Unassembled WGS sequence"/>
</dbReference>
<dbReference type="AlphaFoldDB" id="A0A545SKZ1"/>
<keyword evidence="4" id="KW-0812">Transmembrane</keyword>
<gene>
    <name evidence="6" type="ORF">FIL88_16420</name>
</gene>
<organism evidence="6 7">
    <name type="scientific">Aliiroseovarius halocynthiae</name>
    <dbReference type="NCBI Taxonomy" id="985055"/>
    <lineage>
        <taxon>Bacteria</taxon>
        <taxon>Pseudomonadati</taxon>
        <taxon>Pseudomonadota</taxon>
        <taxon>Alphaproteobacteria</taxon>
        <taxon>Rhodobacterales</taxon>
        <taxon>Paracoccaceae</taxon>
        <taxon>Aliiroseovarius</taxon>
    </lineage>
</organism>
<feature type="domain" description="Phospholipid/glycerol acyltransferase" evidence="5">
    <location>
        <begin position="73"/>
        <end position="187"/>
    </location>
</feature>
<dbReference type="SMART" id="SM00563">
    <property type="entry name" value="PlsC"/>
    <property type="match status" value="1"/>
</dbReference>
<keyword evidence="3 6" id="KW-0012">Acyltransferase</keyword>
<dbReference type="PANTHER" id="PTHR10434:SF11">
    <property type="entry name" value="1-ACYL-SN-GLYCEROL-3-PHOSPHATE ACYLTRANSFERASE"/>
    <property type="match status" value="1"/>
</dbReference>
<protein>
    <submittedName>
        <fullName evidence="6">1-acyl-sn-glycerol-3-phosphate acyltransferase</fullName>
    </submittedName>
</protein>
<accession>A0A545SKZ1</accession>
<dbReference type="InterPro" id="IPR002123">
    <property type="entry name" value="Plipid/glycerol_acylTrfase"/>
</dbReference>
<feature type="transmembrane region" description="Helical" evidence="4">
    <location>
        <begin position="12"/>
        <end position="34"/>
    </location>
</feature>